<dbReference type="GO" id="GO:0003824">
    <property type="term" value="F:catalytic activity"/>
    <property type="evidence" value="ECO:0007669"/>
    <property type="project" value="InterPro"/>
</dbReference>
<name>A0A1G6U5T4_9PSEU</name>
<dbReference type="PROSITE" id="PS00012">
    <property type="entry name" value="PHOSPHOPANTETHEINE"/>
    <property type="match status" value="1"/>
</dbReference>
<organism evidence="6 7">
    <name type="scientific">Actinokineospora iranica</name>
    <dbReference type="NCBI Taxonomy" id="1271860"/>
    <lineage>
        <taxon>Bacteria</taxon>
        <taxon>Bacillati</taxon>
        <taxon>Actinomycetota</taxon>
        <taxon>Actinomycetes</taxon>
        <taxon>Pseudonocardiales</taxon>
        <taxon>Pseudonocardiaceae</taxon>
        <taxon>Actinokineospora</taxon>
    </lineage>
</organism>
<dbReference type="GO" id="GO:0031177">
    <property type="term" value="F:phosphopantetheine binding"/>
    <property type="evidence" value="ECO:0007669"/>
    <property type="project" value="InterPro"/>
</dbReference>
<dbReference type="FunFam" id="3.40.50.12780:FF:000012">
    <property type="entry name" value="Non-ribosomal peptide synthetase"/>
    <property type="match status" value="1"/>
</dbReference>
<dbReference type="GO" id="GO:0005737">
    <property type="term" value="C:cytoplasm"/>
    <property type="evidence" value="ECO:0007669"/>
    <property type="project" value="TreeGrafter"/>
</dbReference>
<dbReference type="STRING" id="1271860.SAMN05216174_110123"/>
<dbReference type="Pfam" id="PF00550">
    <property type="entry name" value="PP-binding"/>
    <property type="match status" value="2"/>
</dbReference>
<dbReference type="GO" id="GO:0072330">
    <property type="term" value="P:monocarboxylic acid biosynthetic process"/>
    <property type="evidence" value="ECO:0007669"/>
    <property type="project" value="UniProtKB-ARBA"/>
</dbReference>
<dbReference type="InterPro" id="IPR010071">
    <property type="entry name" value="AA_adenyl_dom"/>
</dbReference>
<evidence type="ECO:0000256" key="4">
    <source>
        <dbReference type="SAM" id="MobiDB-lite"/>
    </source>
</evidence>
<dbReference type="SUPFAM" id="SSF53474">
    <property type="entry name" value="alpha/beta-Hydrolases"/>
    <property type="match status" value="1"/>
</dbReference>
<dbReference type="GO" id="GO:0044550">
    <property type="term" value="P:secondary metabolite biosynthetic process"/>
    <property type="evidence" value="ECO:0007669"/>
    <property type="project" value="TreeGrafter"/>
</dbReference>
<keyword evidence="2" id="KW-0596">Phosphopantetheine</keyword>
<dbReference type="InterPro" id="IPR045851">
    <property type="entry name" value="AMP-bd_C_sf"/>
</dbReference>
<dbReference type="Pfam" id="PF00975">
    <property type="entry name" value="Thioesterase"/>
    <property type="match status" value="1"/>
</dbReference>
<dbReference type="InterPro" id="IPR006162">
    <property type="entry name" value="Ppantetheine_attach_site"/>
</dbReference>
<dbReference type="Gene3D" id="2.30.38.10">
    <property type="entry name" value="Luciferase, Domain 3"/>
    <property type="match status" value="2"/>
</dbReference>
<keyword evidence="7" id="KW-1185">Reference proteome</keyword>
<evidence type="ECO:0000313" key="6">
    <source>
        <dbReference type="EMBL" id="SDD36728.1"/>
    </source>
</evidence>
<dbReference type="InterPro" id="IPR001242">
    <property type="entry name" value="Condensation_dom"/>
</dbReference>
<dbReference type="PROSITE" id="PS00455">
    <property type="entry name" value="AMP_BINDING"/>
    <property type="match status" value="2"/>
</dbReference>
<dbReference type="SUPFAM" id="SSF56801">
    <property type="entry name" value="Acetyl-CoA synthetase-like"/>
    <property type="match status" value="2"/>
</dbReference>
<dbReference type="PANTHER" id="PTHR45527:SF1">
    <property type="entry name" value="FATTY ACID SYNTHASE"/>
    <property type="match status" value="1"/>
</dbReference>
<dbReference type="Pfam" id="PF13193">
    <property type="entry name" value="AMP-binding_C"/>
    <property type="match status" value="2"/>
</dbReference>
<proteinExistence type="predicted"/>
<dbReference type="SUPFAM" id="SSF52777">
    <property type="entry name" value="CoA-dependent acyltransferases"/>
    <property type="match status" value="4"/>
</dbReference>
<dbReference type="CDD" id="cd05930">
    <property type="entry name" value="A_NRPS"/>
    <property type="match status" value="1"/>
</dbReference>
<sequence>MTRSGLRDILPLSPLQEGLLFHGVYDETAPDVYLVQQVFTLEGALDEDRLRAAAGMLLDRHDNLRAAFRYQGLSKPVQVIPHRVEPPWRVADLAGEADPDAAADRVLAEDRATRFDLARPPLVRFTLLRLGNRRHRFALTNHHILLDGWSRPVLVRELFRLYLRGADANLPPVRPFKDYLAWLAAQDRDQAGQAWRAALAGVEPTRVAPGRAAAVAPGRVTRELDARESAALADRARERGLTLNTLVQGAWAVVLSGLVGRDDVVFGVTVSGRPPELAGVETMVGLFINTLPLRARLRPREPLTAMLARLQAEQAALLAHQHLSLAEIQRLAGVGELFDTSMVFENYPLDTAPAAEDDGGLRVVGSRNADATHYPLALVAVARHNVHLRLDYRPDVIAETTAATLIDRFTRVLRAVVAAPDTPVGALDLTDPAAVRQALAFSGSSAPVSARSVPRAFRERAHATPDAEAIVSANTRWTYRDLDERSDRIARSLAAQGVRAETPVVILMDRAPDLVAATLAVLKAGGAYVPMHHTYPLDRMRSLAEDTAARLVVTDAANADRAAKLGIPVVRADDPGEHPQAADSDAGDAATCDQFGEPPAAGTVPDPGHLAYVIHTSGSTGAPKGVAVTHGDIVALAEDSAFRPPAQRRVLLHAPHAFDASTYEMWVPLLTGGTLVVAPPGELDVEALAEVITGHAVTGLWLTAGLFRLVAEEVPECLTGVQEVWTGGDVVSVDAVRRVRAVCPDLTVVNGYGPTETTTFATTHRLTPADDVPAALPIGKPLDAMRALVLDRGLRPVEPGTAGELYLAGAGVARGYLGRPGATAERFPANPFGAPGERMYRTGDLARWDAHGVLHYLGRADQQVKVRGFRVEPGEVEAALVAVPGVTHAVVVPREDTLVAYVVGDADPATMRTSLAAVLPGYLVPSAFVPLDALPLTDNGKIDKAALPAPDKTTAAGRAPRDPREEILCGLFAEVLNRARVSIDDDFFALGGHSLLATRLVSRIRATLGAGLAIRALFEHPTVAALAPTLDADRDTRPPLVAARPRPARVPASFAQRRLWFLHRFEPVGATYNIPLALRLSGPLDAPALRAAVSDVAARHETLRTVFGQDADGPYQIVLDAEPPFETRAVTAAALPDALAEAAAHEFDLAADVPLRVWLFRLAPDEHALLVLVHHIAGDGWSVPVLARDLATAYAARSAGTVPDWAPLPVQYADYTLWQRSYLGDESDPASPLARQLAYWRAALADLPAELDLPFDRPRPAVAAHRGGRVRYEVGADTHRKIVELARQAQASPFMVVQAVVATLLSRLGAGDDIPLGTPVAGRTDDRLDGLVGFFVNTLVLRADLSGDPTARELVARVRETDLAAYAHQDVPFERLVELVDPQRSLARHPLFQVMLTFNNTADRAEPREVDLPGLTAAPATADSGTAKFDLLFSFAERFDAAGAPAGLGAGLEFDADLFDAATARDLVAWFLGLLDQAVRLPDKPVRQLTLPGATAAVQGIERAASGQTLPAAFARQAAATPDRIAVVDGDTALTYAALDARADHLAHALIARGAGPERRVAVALPRSAHLAVAMLAVLKAGAAYVPVDPEYPAERVDLMLAESAPVVVLSTGETAERLRLGEWLPADTEPDGPIEPPAVDIRPEHPAYVIYTSGSTGAPKGIEMPSGALLNLLDWHGAALPGPGARVAQFTAVSFDVSVQEILSALLHGKTLVSCPQDVRRDPAALVRWLAERRITELYAPNLVVEAVAAAALAADLDLPDLTTVAQAGEALTLSGPVRRWHARATWRLHNHYGPAETHVATAWTAPAAVEDWPGTPPIGRPLPNLRAHVLDAALRAVPAGVPGELYLAGAGLARGYLGKPALTAERFVADPHGTGQRMYRTGDRARWTRAGELEFLGRADDQVKIRGFRIEPAEVAAVLTRHPDIGSARVLARDGRLVAYYTPAAAGVFSPAGVVPAAPATVAGGVPDAATLRKHMAQSLPEHMVPAAFVPLPALPLTANGKLDRRALPAPEWGAAEPGRAARDPWEDVLRELFAEVLGLPEVGVEDDFFELGGHSFLAADLVRRVAATLGAEVPVRRVFEARTPAALAEAVRGADAGHAQDVLLPLRPGGSGTPLFCVHPGAGFSWCYARLLRHIDPTVPVYGLQARGLDRDEPLPGSVTEMAADYAEQILRVRPEGPYRLLGWSFGGNVAHAVAARLRGLGHRVDLLALLDAYPSEEDLRGGELDERELIEANLRHFGFAYDPAELADDEAALFARFRDYLRAENVAMGHLEAADMLAIKRVFVNNVRIMRRHVPPVVDTDLLFVSARHDPERSGLDPLAWRAHVTGDIAVHPVDVEHGDMVTDDAAVTEIARVLATRVRG</sequence>
<evidence type="ECO:0000313" key="7">
    <source>
        <dbReference type="Proteomes" id="UP000199501"/>
    </source>
</evidence>
<dbReference type="InterPro" id="IPR029058">
    <property type="entry name" value="AB_hydrolase_fold"/>
</dbReference>
<feature type="region of interest" description="Disordered" evidence="4">
    <location>
        <begin position="571"/>
        <end position="607"/>
    </location>
</feature>
<dbReference type="FunFam" id="2.30.38.10:FF:000001">
    <property type="entry name" value="Non-ribosomal peptide synthetase PvdI"/>
    <property type="match status" value="2"/>
</dbReference>
<dbReference type="GO" id="GO:0043041">
    <property type="term" value="P:amino acid activation for nonribosomal peptide biosynthetic process"/>
    <property type="evidence" value="ECO:0007669"/>
    <property type="project" value="TreeGrafter"/>
</dbReference>
<dbReference type="Pfam" id="PF00501">
    <property type="entry name" value="AMP-binding"/>
    <property type="match status" value="2"/>
</dbReference>
<dbReference type="Gene3D" id="3.40.50.980">
    <property type="match status" value="4"/>
</dbReference>
<dbReference type="OrthoDB" id="2472181at2"/>
<keyword evidence="3" id="KW-0597">Phosphoprotein</keyword>
<dbReference type="InterPro" id="IPR020845">
    <property type="entry name" value="AMP-binding_CS"/>
</dbReference>
<dbReference type="Gene3D" id="3.30.300.30">
    <property type="match status" value="2"/>
</dbReference>
<dbReference type="FunFam" id="3.40.50.980:FF:000001">
    <property type="entry name" value="Non-ribosomal peptide synthetase"/>
    <property type="match status" value="1"/>
</dbReference>
<dbReference type="FunFam" id="1.10.1200.10:FF:000016">
    <property type="entry name" value="Non-ribosomal peptide synthase"/>
    <property type="match status" value="2"/>
</dbReference>
<dbReference type="SMART" id="SM00823">
    <property type="entry name" value="PKS_PP"/>
    <property type="match status" value="2"/>
</dbReference>
<dbReference type="InterPro" id="IPR009081">
    <property type="entry name" value="PP-bd_ACP"/>
</dbReference>
<feature type="domain" description="Carrier" evidence="5">
    <location>
        <begin position="2023"/>
        <end position="2098"/>
    </location>
</feature>
<dbReference type="Proteomes" id="UP000199501">
    <property type="component" value="Unassembled WGS sequence"/>
</dbReference>
<evidence type="ECO:0000256" key="1">
    <source>
        <dbReference type="ARBA" id="ARBA00001957"/>
    </source>
</evidence>
<accession>A0A1G6U5T4</accession>
<dbReference type="Gene3D" id="1.10.1200.10">
    <property type="entry name" value="ACP-like"/>
    <property type="match status" value="1"/>
</dbReference>
<dbReference type="RefSeq" id="WP_091453437.1">
    <property type="nucleotide sequence ID" value="NZ_FMZZ01000010.1"/>
</dbReference>
<comment type="cofactor">
    <cofactor evidence="1">
        <name>pantetheine 4'-phosphate</name>
        <dbReference type="ChEBI" id="CHEBI:47942"/>
    </cofactor>
</comment>
<dbReference type="PROSITE" id="PS50075">
    <property type="entry name" value="CARRIER"/>
    <property type="match status" value="2"/>
</dbReference>
<dbReference type="InterPro" id="IPR000873">
    <property type="entry name" value="AMP-dep_synth/lig_dom"/>
</dbReference>
<dbReference type="Pfam" id="PF00668">
    <property type="entry name" value="Condensation"/>
    <property type="match status" value="2"/>
</dbReference>
<dbReference type="Gene3D" id="3.30.559.10">
    <property type="entry name" value="Chloramphenicol acetyltransferase-like domain"/>
    <property type="match status" value="2"/>
</dbReference>
<dbReference type="InterPro" id="IPR036736">
    <property type="entry name" value="ACP-like_sf"/>
</dbReference>
<evidence type="ECO:0000256" key="3">
    <source>
        <dbReference type="ARBA" id="ARBA00022553"/>
    </source>
</evidence>
<evidence type="ECO:0000256" key="2">
    <source>
        <dbReference type="ARBA" id="ARBA00022450"/>
    </source>
</evidence>
<dbReference type="Gene3D" id="3.30.559.30">
    <property type="entry name" value="Nonribosomal peptide synthetase, condensation domain"/>
    <property type="match status" value="2"/>
</dbReference>
<dbReference type="PANTHER" id="PTHR45527">
    <property type="entry name" value="NONRIBOSOMAL PEPTIDE SYNTHETASE"/>
    <property type="match status" value="1"/>
</dbReference>
<dbReference type="InterPro" id="IPR025110">
    <property type="entry name" value="AMP-bd_C"/>
</dbReference>
<dbReference type="SMART" id="SM00824">
    <property type="entry name" value="PKS_TE"/>
    <property type="match status" value="1"/>
</dbReference>
<dbReference type="EMBL" id="FMZZ01000010">
    <property type="protein sequence ID" value="SDD36728.1"/>
    <property type="molecule type" value="Genomic_DNA"/>
</dbReference>
<feature type="domain" description="Carrier" evidence="5">
    <location>
        <begin position="959"/>
        <end position="1034"/>
    </location>
</feature>
<gene>
    <name evidence="6" type="ORF">SAMN05216174_110123</name>
</gene>
<dbReference type="InterPro" id="IPR020806">
    <property type="entry name" value="PKS_PP-bd"/>
</dbReference>
<dbReference type="InterPro" id="IPR001031">
    <property type="entry name" value="Thioesterase"/>
</dbReference>
<dbReference type="GO" id="GO:0008610">
    <property type="term" value="P:lipid biosynthetic process"/>
    <property type="evidence" value="ECO:0007669"/>
    <property type="project" value="UniProtKB-ARBA"/>
</dbReference>
<dbReference type="InterPro" id="IPR020802">
    <property type="entry name" value="TesA-like"/>
</dbReference>
<reference evidence="7" key="1">
    <citation type="submission" date="2016-10" db="EMBL/GenBank/DDBJ databases">
        <authorList>
            <person name="Varghese N."/>
            <person name="Submissions S."/>
        </authorList>
    </citation>
    <scope>NUCLEOTIDE SEQUENCE [LARGE SCALE GENOMIC DNA]</scope>
    <source>
        <strain evidence="7">IBRC-M 10403</strain>
    </source>
</reference>
<dbReference type="SUPFAM" id="SSF47336">
    <property type="entry name" value="ACP-like"/>
    <property type="match status" value="2"/>
</dbReference>
<dbReference type="InterPro" id="IPR023213">
    <property type="entry name" value="CAT-like_dom_sf"/>
</dbReference>
<dbReference type="CDD" id="cd12117">
    <property type="entry name" value="A_NRPS_Srf_like"/>
    <property type="match status" value="1"/>
</dbReference>
<dbReference type="FunFam" id="3.30.300.30:FF:000015">
    <property type="entry name" value="Nonribosomal peptide synthase SidD"/>
    <property type="match status" value="1"/>
</dbReference>
<dbReference type="CDD" id="cd19543">
    <property type="entry name" value="DCL_NRPS"/>
    <property type="match status" value="1"/>
</dbReference>
<dbReference type="NCBIfam" id="TIGR01733">
    <property type="entry name" value="AA-adenyl-dom"/>
    <property type="match status" value="2"/>
</dbReference>
<evidence type="ECO:0000259" key="5">
    <source>
        <dbReference type="PROSITE" id="PS50075"/>
    </source>
</evidence>
<protein>
    <submittedName>
        <fullName evidence="6">Amino acid adenylation domain-containing protein</fullName>
    </submittedName>
</protein>
<dbReference type="CDD" id="cd19540">
    <property type="entry name" value="LCL_NRPS-like"/>
    <property type="match status" value="1"/>
</dbReference>
<dbReference type="Gene3D" id="3.40.50.1820">
    <property type="entry name" value="alpha/beta hydrolase"/>
    <property type="match status" value="1"/>
</dbReference>